<keyword evidence="2" id="KW-1185">Reference proteome</keyword>
<organism evidence="1 2">
    <name type="scientific">Lyngbya confervoides BDU141951</name>
    <dbReference type="NCBI Taxonomy" id="1574623"/>
    <lineage>
        <taxon>Bacteria</taxon>
        <taxon>Bacillati</taxon>
        <taxon>Cyanobacteriota</taxon>
        <taxon>Cyanophyceae</taxon>
        <taxon>Oscillatoriophycideae</taxon>
        <taxon>Oscillatoriales</taxon>
        <taxon>Microcoleaceae</taxon>
        <taxon>Lyngbya</taxon>
    </lineage>
</organism>
<accession>A0ABD4T2P5</accession>
<comment type="caution">
    <text evidence="1">The sequence shown here is derived from an EMBL/GenBank/DDBJ whole genome shotgun (WGS) entry which is preliminary data.</text>
</comment>
<evidence type="ECO:0000313" key="1">
    <source>
        <dbReference type="EMBL" id="MCM1982874.1"/>
    </source>
</evidence>
<dbReference type="AlphaFoldDB" id="A0ABD4T2P5"/>
<feature type="non-terminal residue" evidence="1">
    <location>
        <position position="1"/>
    </location>
</feature>
<proteinExistence type="predicted"/>
<dbReference type="EMBL" id="JTHE03000045">
    <property type="protein sequence ID" value="MCM1982874.1"/>
    <property type="molecule type" value="Genomic_DNA"/>
</dbReference>
<evidence type="ECO:0000313" key="2">
    <source>
        <dbReference type="Proteomes" id="UP000031561"/>
    </source>
</evidence>
<evidence type="ECO:0008006" key="3">
    <source>
        <dbReference type="Google" id="ProtNLM"/>
    </source>
</evidence>
<sequence>ELGFNLTECWPSKLFSYLRLFCTTKEGTLKQPVMIRFQLFASAEENFHESLRCLKFPDSVVL</sequence>
<gene>
    <name evidence="1" type="ORF">QQ91_0008570</name>
</gene>
<protein>
    <recommendedName>
        <fullName evidence="3">Transposase</fullName>
    </recommendedName>
</protein>
<name>A0ABD4T2P5_9CYAN</name>
<reference evidence="1 2" key="1">
    <citation type="journal article" date="2015" name="Genome Announc.">
        <title>Draft Genome Sequence of Filamentous Marine Cyanobacterium Lyngbya confervoides Strain BDU141951.</title>
        <authorList>
            <person name="Chandrababunaidu M.M."/>
            <person name="Sen D."/>
            <person name="Tripathy S."/>
        </authorList>
    </citation>
    <scope>NUCLEOTIDE SEQUENCE [LARGE SCALE GENOMIC DNA]</scope>
    <source>
        <strain evidence="1 2">BDU141951</strain>
    </source>
</reference>
<dbReference type="Proteomes" id="UP000031561">
    <property type="component" value="Unassembled WGS sequence"/>
</dbReference>
<dbReference type="RefSeq" id="WP_236096119.1">
    <property type="nucleotide sequence ID" value="NZ_JTHE03000045.1"/>
</dbReference>